<dbReference type="PANTHER" id="PTHR10083:SF328">
    <property type="entry name" value="TISSUE FACTOR PATHWAY INHIBITOR"/>
    <property type="match status" value="1"/>
</dbReference>
<dbReference type="SUPFAM" id="SSF57362">
    <property type="entry name" value="BPTI-like"/>
    <property type="match status" value="1"/>
</dbReference>
<dbReference type="GO" id="GO:0004867">
    <property type="term" value="F:serine-type endopeptidase inhibitor activity"/>
    <property type="evidence" value="ECO:0007669"/>
    <property type="project" value="UniProtKB-KW"/>
</dbReference>
<dbReference type="Gene3D" id="4.10.410.10">
    <property type="entry name" value="Pancreatic trypsin inhibitor Kunitz domain"/>
    <property type="match status" value="1"/>
</dbReference>
<dbReference type="PROSITE" id="PS50279">
    <property type="entry name" value="BPTI_KUNITZ_2"/>
    <property type="match status" value="1"/>
</dbReference>
<organism evidence="6">
    <name type="scientific">Fasciola hepatica</name>
    <name type="common">Liver fluke</name>
    <dbReference type="NCBI Taxonomy" id="6192"/>
    <lineage>
        <taxon>Eukaryota</taxon>
        <taxon>Metazoa</taxon>
        <taxon>Spiralia</taxon>
        <taxon>Lophotrochozoa</taxon>
        <taxon>Platyhelminthes</taxon>
        <taxon>Trematoda</taxon>
        <taxon>Digenea</taxon>
        <taxon>Plagiorchiida</taxon>
        <taxon>Echinostomata</taxon>
        <taxon>Echinostomatoidea</taxon>
        <taxon>Fasciolidae</taxon>
        <taxon>Fasciola</taxon>
    </lineage>
</organism>
<reference evidence="6" key="1">
    <citation type="submission" date="2014-12" db="EMBL/GenBank/DDBJ databases">
        <title>Fasciola hepatica Kunitz inhibitors.</title>
        <authorList>
            <person name="Perteguer M.J."/>
            <person name="Vaccaro L."/>
            <person name="Hernandez-Gonzalez A."/>
            <person name="Ubeira F."/>
            <person name="Garate T."/>
        </authorList>
    </citation>
    <scope>NUCLEOTIDE SEQUENCE</scope>
    <source>
        <tissue evidence="6">Whole adult</tissue>
    </source>
</reference>
<sequence>MRCFTIAVLLATLIIAVTIESGAAIQQRCLLPVEPGPCLGGIRSWAWDSRQRECVPFVYGGCGGNKNRFHSKRSCEYNCGFRFQ</sequence>
<feature type="chain" id="PRO_5006857902" evidence="4">
    <location>
        <begin position="25"/>
        <end position="84"/>
    </location>
</feature>
<protein>
    <submittedName>
        <fullName evidence="6">Kunitz-CH</fullName>
    </submittedName>
</protein>
<dbReference type="PRINTS" id="PR00759">
    <property type="entry name" value="BASICPTASE"/>
</dbReference>
<keyword evidence="3" id="KW-1015">Disulfide bond</keyword>
<proteinExistence type="evidence at transcript level"/>
<name>A0A0U5GHU2_FASHE</name>
<dbReference type="InterPro" id="IPR036880">
    <property type="entry name" value="Kunitz_BPTI_sf"/>
</dbReference>
<evidence type="ECO:0000259" key="5">
    <source>
        <dbReference type="PROSITE" id="PS50279"/>
    </source>
</evidence>
<dbReference type="EMBL" id="LN717263">
    <property type="protein sequence ID" value="CEL12049.1"/>
    <property type="molecule type" value="mRNA"/>
</dbReference>
<evidence type="ECO:0000313" key="6">
    <source>
        <dbReference type="EMBL" id="CEL12049.1"/>
    </source>
</evidence>
<evidence type="ECO:0000256" key="2">
    <source>
        <dbReference type="ARBA" id="ARBA00022900"/>
    </source>
</evidence>
<evidence type="ECO:0000256" key="1">
    <source>
        <dbReference type="ARBA" id="ARBA00022690"/>
    </source>
</evidence>
<evidence type="ECO:0000256" key="4">
    <source>
        <dbReference type="SAM" id="SignalP"/>
    </source>
</evidence>
<keyword evidence="1" id="KW-0646">Protease inhibitor</keyword>
<dbReference type="PROSITE" id="PS00280">
    <property type="entry name" value="BPTI_KUNITZ_1"/>
    <property type="match status" value="1"/>
</dbReference>
<dbReference type="InterPro" id="IPR020901">
    <property type="entry name" value="Prtase_inh_Kunz-CS"/>
</dbReference>
<dbReference type="SMART" id="SM00131">
    <property type="entry name" value="KU"/>
    <property type="match status" value="1"/>
</dbReference>
<dbReference type="InterPro" id="IPR002223">
    <property type="entry name" value="Kunitz_BPTI"/>
</dbReference>
<accession>A0A0U5GHU2</accession>
<dbReference type="InterPro" id="IPR050098">
    <property type="entry name" value="TFPI/VKTCI-like"/>
</dbReference>
<dbReference type="Pfam" id="PF00014">
    <property type="entry name" value="Kunitz_BPTI"/>
    <property type="match status" value="1"/>
</dbReference>
<feature type="domain" description="BPTI/Kunitz inhibitor" evidence="5">
    <location>
        <begin position="29"/>
        <end position="79"/>
    </location>
</feature>
<dbReference type="AlphaFoldDB" id="A0A0U5GHU2"/>
<dbReference type="FunFam" id="4.10.410.10:FF:000020">
    <property type="entry name" value="Collagen, type VI, alpha 3"/>
    <property type="match status" value="1"/>
</dbReference>
<dbReference type="PANTHER" id="PTHR10083">
    <property type="entry name" value="KUNITZ-TYPE PROTEASE INHIBITOR-RELATED"/>
    <property type="match status" value="1"/>
</dbReference>
<feature type="signal peptide" evidence="4">
    <location>
        <begin position="1"/>
        <end position="24"/>
    </location>
</feature>
<gene>
    <name evidence="6" type="primary">SPINT</name>
</gene>
<evidence type="ECO:0000256" key="3">
    <source>
        <dbReference type="ARBA" id="ARBA00023157"/>
    </source>
</evidence>
<keyword evidence="4" id="KW-0732">Signal</keyword>
<keyword evidence="2" id="KW-0722">Serine protease inhibitor</keyword>
<dbReference type="CDD" id="cd00109">
    <property type="entry name" value="Kunitz-type"/>
    <property type="match status" value="1"/>
</dbReference>
<dbReference type="GO" id="GO:0005615">
    <property type="term" value="C:extracellular space"/>
    <property type="evidence" value="ECO:0007669"/>
    <property type="project" value="TreeGrafter"/>
</dbReference>